<evidence type="ECO:0000313" key="2">
    <source>
        <dbReference type="WBParaSite" id="PSU_v2.g5830.t1"/>
    </source>
</evidence>
<sequence>MIYASETWALTKTEENRLAVAQRRMDWRMLNILLIDRHPRGWLRERTQFKDVVQLSHERKFKYLRKLMLLPNHRWNRILTEWVPNVNRPAGRPPTRWIDDFTKFIN</sequence>
<reference evidence="2" key="1">
    <citation type="submission" date="2022-11" db="UniProtKB">
        <authorList>
            <consortium name="WormBaseParasite"/>
        </authorList>
    </citation>
    <scope>IDENTIFICATION</scope>
</reference>
<dbReference type="WBParaSite" id="PSU_v2.g5830.t1">
    <property type="protein sequence ID" value="PSU_v2.g5830.t1"/>
    <property type="gene ID" value="PSU_v2.g5830"/>
</dbReference>
<dbReference type="Proteomes" id="UP000887577">
    <property type="component" value="Unplaced"/>
</dbReference>
<protein>
    <submittedName>
        <fullName evidence="2">Endonuclease-reverse transcriptase</fullName>
    </submittedName>
</protein>
<evidence type="ECO:0000313" key="1">
    <source>
        <dbReference type="Proteomes" id="UP000887577"/>
    </source>
</evidence>
<keyword evidence="1" id="KW-1185">Reference proteome</keyword>
<proteinExistence type="predicted"/>
<accession>A0A914Z1Q8</accession>
<organism evidence="1 2">
    <name type="scientific">Panagrolaimus superbus</name>
    <dbReference type="NCBI Taxonomy" id="310955"/>
    <lineage>
        <taxon>Eukaryota</taxon>
        <taxon>Metazoa</taxon>
        <taxon>Ecdysozoa</taxon>
        <taxon>Nematoda</taxon>
        <taxon>Chromadorea</taxon>
        <taxon>Rhabditida</taxon>
        <taxon>Tylenchina</taxon>
        <taxon>Panagrolaimomorpha</taxon>
        <taxon>Panagrolaimoidea</taxon>
        <taxon>Panagrolaimidae</taxon>
        <taxon>Panagrolaimus</taxon>
    </lineage>
</organism>
<dbReference type="AlphaFoldDB" id="A0A914Z1Q8"/>
<name>A0A914Z1Q8_9BILA</name>